<sequence>MLHAEFEKWFFEQEQAVQDSIATAIDVLEEKGAQLGRPYVDTLKGSEFPNMKELRVQHAGEPYRIIFAFDPKRQAVLLLGGNKAGKKRWYQINIPIADRRFREYLEETEEGELV</sequence>
<proteinExistence type="predicted"/>
<name>A0ABT7AQK3_9CYAN</name>
<dbReference type="Proteomes" id="UP001235303">
    <property type="component" value="Unassembled WGS sequence"/>
</dbReference>
<gene>
    <name evidence="1" type="ORF">PMG71_07085</name>
</gene>
<accession>A0ABT7AQK3</accession>
<evidence type="ECO:0000313" key="1">
    <source>
        <dbReference type="EMBL" id="MDJ1169184.1"/>
    </source>
</evidence>
<evidence type="ECO:0000313" key="2">
    <source>
        <dbReference type="Proteomes" id="UP001235303"/>
    </source>
</evidence>
<reference evidence="1 2" key="1">
    <citation type="submission" date="2023-01" db="EMBL/GenBank/DDBJ databases">
        <title>Novel diversity within Roseofilum (Cyanobacteria; Desertifilaceae) from marine benthic mats with descriptions of four novel species.</title>
        <authorList>
            <person name="Wang Y."/>
            <person name="Berthold D.E."/>
            <person name="Hu J."/>
            <person name="Lefler F.W."/>
            <person name="Laughinghouse H.D. IV."/>
        </authorList>
    </citation>
    <scope>NUCLEOTIDE SEQUENCE [LARGE SCALE GENOMIC DNA]</scope>
    <source>
        <strain evidence="1 2">BLCC-M154</strain>
    </source>
</reference>
<keyword evidence="2" id="KW-1185">Reference proteome</keyword>
<protein>
    <submittedName>
        <fullName evidence="1">Type II toxin-antitoxin system RelE/ParE family toxin</fullName>
    </submittedName>
</protein>
<comment type="caution">
    <text evidence="1">The sequence shown here is derived from an EMBL/GenBank/DDBJ whole genome shotgun (WGS) entry which is preliminary data.</text>
</comment>
<dbReference type="EMBL" id="JAQOSP010000047">
    <property type="protein sequence ID" value="MDJ1169184.1"/>
    <property type="molecule type" value="Genomic_DNA"/>
</dbReference>
<dbReference type="InterPro" id="IPR009241">
    <property type="entry name" value="HigB-like"/>
</dbReference>
<dbReference type="Pfam" id="PF05973">
    <property type="entry name" value="Gp49"/>
    <property type="match status" value="1"/>
</dbReference>
<organism evidence="1 2">
    <name type="scientific">Roseofilum acuticapitatum BLCC-M154</name>
    <dbReference type="NCBI Taxonomy" id="3022444"/>
    <lineage>
        <taxon>Bacteria</taxon>
        <taxon>Bacillati</taxon>
        <taxon>Cyanobacteriota</taxon>
        <taxon>Cyanophyceae</taxon>
        <taxon>Desertifilales</taxon>
        <taxon>Desertifilaceae</taxon>
        <taxon>Roseofilum</taxon>
        <taxon>Roseofilum acuticapitatum</taxon>
    </lineage>
</organism>